<reference evidence="3" key="1">
    <citation type="submission" date="2019-09" db="EMBL/GenBank/DDBJ databases">
        <title>Draft genome information of white flower Hibiscus syriacus.</title>
        <authorList>
            <person name="Kim Y.-M."/>
        </authorList>
    </citation>
    <scope>NUCLEOTIDE SEQUENCE [LARGE SCALE GENOMIC DNA]</scope>
    <source>
        <strain evidence="3">YM2019G1</strain>
    </source>
</reference>
<dbReference type="InterPro" id="IPR046349">
    <property type="entry name" value="C1-like_sf"/>
</dbReference>
<protein>
    <recommendedName>
        <fullName evidence="2">DC1 domain-containing protein</fullName>
    </recommendedName>
</protein>
<evidence type="ECO:0000256" key="1">
    <source>
        <dbReference type="ARBA" id="ARBA00022737"/>
    </source>
</evidence>
<dbReference type="SUPFAM" id="SSF57889">
    <property type="entry name" value="Cysteine-rich domain"/>
    <property type="match status" value="3"/>
</dbReference>
<sequence>MEIKLASHEHPMGYLWFHESDYKNCDKCREEIRGAAYPCVRCQVWLHELCAKALQHLPREITHPLHSHHHLVLDWSGHDEEFTCDLCLKVSSGTSYGCCRCDIEVDLACAFAGGGDHQTRQRSEDHEGIQHYCHRHQLILYKFSSAGETDYNCASIPSITSPLRLGFHHDLNLDVRMTLYCNACRNEVGDEKFKGTASYGCQECGVYLDIGCAKLLPTLKHECHHHSLAYFGPTLGGMCKIPDATPAMRFFLKQMRYNALFIPNIN</sequence>
<dbReference type="InterPro" id="IPR004146">
    <property type="entry name" value="DC1"/>
</dbReference>
<name>A0A6A3BLA4_HIBSY</name>
<keyword evidence="1" id="KW-0677">Repeat</keyword>
<dbReference type="PANTHER" id="PTHR46288:SF27">
    <property type="entry name" value="CYSTEINE_HISTIDINE-RICH C1 DOMAIN FAMILY PROTEIN"/>
    <property type="match status" value="1"/>
</dbReference>
<proteinExistence type="predicted"/>
<dbReference type="Pfam" id="PF03107">
    <property type="entry name" value="C1_2"/>
    <property type="match status" value="1"/>
</dbReference>
<organism evidence="3 4">
    <name type="scientific">Hibiscus syriacus</name>
    <name type="common">Rose of Sharon</name>
    <dbReference type="NCBI Taxonomy" id="106335"/>
    <lineage>
        <taxon>Eukaryota</taxon>
        <taxon>Viridiplantae</taxon>
        <taxon>Streptophyta</taxon>
        <taxon>Embryophyta</taxon>
        <taxon>Tracheophyta</taxon>
        <taxon>Spermatophyta</taxon>
        <taxon>Magnoliopsida</taxon>
        <taxon>eudicotyledons</taxon>
        <taxon>Gunneridae</taxon>
        <taxon>Pentapetalae</taxon>
        <taxon>rosids</taxon>
        <taxon>malvids</taxon>
        <taxon>Malvales</taxon>
        <taxon>Malvaceae</taxon>
        <taxon>Malvoideae</taxon>
        <taxon>Hibiscus</taxon>
    </lineage>
</organism>
<gene>
    <name evidence="3" type="ORF">F3Y22_tig00110156pilonHSYRG00540</name>
</gene>
<evidence type="ECO:0000313" key="3">
    <source>
        <dbReference type="EMBL" id="KAE8716188.1"/>
    </source>
</evidence>
<dbReference type="AlphaFoldDB" id="A0A6A3BLA4"/>
<feature type="domain" description="DC1" evidence="2">
    <location>
        <begin position="64"/>
        <end position="110"/>
    </location>
</feature>
<keyword evidence="4" id="KW-1185">Reference proteome</keyword>
<evidence type="ECO:0000313" key="4">
    <source>
        <dbReference type="Proteomes" id="UP000436088"/>
    </source>
</evidence>
<accession>A0A6A3BLA4</accession>
<evidence type="ECO:0000259" key="2">
    <source>
        <dbReference type="Pfam" id="PF03107"/>
    </source>
</evidence>
<dbReference type="Proteomes" id="UP000436088">
    <property type="component" value="Unassembled WGS sequence"/>
</dbReference>
<dbReference type="PANTHER" id="PTHR46288">
    <property type="entry name" value="PHORBOL-ESTER/DAG-TYPE DOMAIN-CONTAINING PROTEIN"/>
    <property type="match status" value="1"/>
</dbReference>
<dbReference type="EMBL" id="VEPZ02000855">
    <property type="protein sequence ID" value="KAE8716188.1"/>
    <property type="molecule type" value="Genomic_DNA"/>
</dbReference>
<comment type="caution">
    <text evidence="3">The sequence shown here is derived from an EMBL/GenBank/DDBJ whole genome shotgun (WGS) entry which is preliminary data.</text>
</comment>